<evidence type="ECO:0000313" key="2">
    <source>
        <dbReference type="Proteomes" id="UP000008144"/>
    </source>
</evidence>
<reference evidence="2" key="1">
    <citation type="journal article" date="2002" name="Science">
        <title>The draft genome of Ciona intestinalis: insights into chordate and vertebrate origins.</title>
        <authorList>
            <person name="Dehal P."/>
            <person name="Satou Y."/>
            <person name="Campbell R.K."/>
            <person name="Chapman J."/>
            <person name="Degnan B."/>
            <person name="De Tomaso A."/>
            <person name="Davidson B."/>
            <person name="Di Gregorio A."/>
            <person name="Gelpke M."/>
            <person name="Goodstein D.M."/>
            <person name="Harafuji N."/>
            <person name="Hastings K.E."/>
            <person name="Ho I."/>
            <person name="Hotta K."/>
            <person name="Huang W."/>
            <person name="Kawashima T."/>
            <person name="Lemaire P."/>
            <person name="Martinez D."/>
            <person name="Meinertzhagen I.A."/>
            <person name="Necula S."/>
            <person name="Nonaka M."/>
            <person name="Putnam N."/>
            <person name="Rash S."/>
            <person name="Saiga H."/>
            <person name="Satake M."/>
            <person name="Terry A."/>
            <person name="Yamada L."/>
            <person name="Wang H.G."/>
            <person name="Awazu S."/>
            <person name="Azumi K."/>
            <person name="Boore J."/>
            <person name="Branno M."/>
            <person name="Chin-Bow S."/>
            <person name="DeSantis R."/>
            <person name="Doyle S."/>
            <person name="Francino P."/>
            <person name="Keys D.N."/>
            <person name="Haga S."/>
            <person name="Hayashi H."/>
            <person name="Hino K."/>
            <person name="Imai K.S."/>
            <person name="Inaba K."/>
            <person name="Kano S."/>
            <person name="Kobayashi K."/>
            <person name="Kobayashi M."/>
            <person name="Lee B.I."/>
            <person name="Makabe K.W."/>
            <person name="Manohar C."/>
            <person name="Matassi G."/>
            <person name="Medina M."/>
            <person name="Mochizuki Y."/>
            <person name="Mount S."/>
            <person name="Morishita T."/>
            <person name="Miura S."/>
            <person name="Nakayama A."/>
            <person name="Nishizaka S."/>
            <person name="Nomoto H."/>
            <person name="Ohta F."/>
            <person name="Oishi K."/>
            <person name="Rigoutsos I."/>
            <person name="Sano M."/>
            <person name="Sasaki A."/>
            <person name="Sasakura Y."/>
            <person name="Shoguchi E."/>
            <person name="Shin-i T."/>
            <person name="Spagnuolo A."/>
            <person name="Stainier D."/>
            <person name="Suzuki M.M."/>
            <person name="Tassy O."/>
            <person name="Takatori N."/>
            <person name="Tokuoka M."/>
            <person name="Yagi K."/>
            <person name="Yoshizaki F."/>
            <person name="Wada S."/>
            <person name="Zhang C."/>
            <person name="Hyatt P.D."/>
            <person name="Larimer F."/>
            <person name="Detter C."/>
            <person name="Doggett N."/>
            <person name="Glavina T."/>
            <person name="Hawkins T."/>
            <person name="Richardson P."/>
            <person name="Lucas S."/>
            <person name="Kohara Y."/>
            <person name="Levine M."/>
            <person name="Satoh N."/>
            <person name="Rokhsar D.S."/>
        </authorList>
    </citation>
    <scope>NUCLEOTIDE SEQUENCE [LARGE SCALE GENOMIC DNA]</scope>
</reference>
<protein>
    <submittedName>
        <fullName evidence="1">Uncharacterized protein</fullName>
    </submittedName>
</protein>
<sequence>MPDTTTEPPTTVEAETAAIEVFTEVPRGAVGCDVQCRNGSCSGQAENSICVCDKSAPGVLSPRCGGQCEANCARPDDFIGQWEVFCTGEIVCTCHPTGDVEAGIPGGALCR</sequence>
<accession>L7N0U4</accession>
<dbReference type="HOGENOM" id="CLU_2157464_0_0_1"/>
<dbReference type="AlphaFoldDB" id="L7N0U4"/>
<dbReference type="InParanoid" id="L7N0U4"/>
<dbReference type="Ensembl" id="ENSCINT00000023754.2">
    <property type="protein sequence ID" value="ENSCINP00000023508.2"/>
    <property type="gene ID" value="ENSCING00000012647.2"/>
</dbReference>
<dbReference type="Proteomes" id="UP000008144">
    <property type="component" value="Chromosome 1"/>
</dbReference>
<keyword evidence="2" id="KW-1185">Reference proteome</keyword>
<reference evidence="1" key="4">
    <citation type="submission" date="2025-09" db="UniProtKB">
        <authorList>
            <consortium name="Ensembl"/>
        </authorList>
    </citation>
    <scope>IDENTIFICATION</scope>
</reference>
<dbReference type="EMBL" id="EAAA01000317">
    <property type="status" value="NOT_ANNOTATED_CDS"/>
    <property type="molecule type" value="Genomic_DNA"/>
</dbReference>
<organism evidence="1 2">
    <name type="scientific">Ciona intestinalis</name>
    <name type="common">Transparent sea squirt</name>
    <name type="synonym">Ascidia intestinalis</name>
    <dbReference type="NCBI Taxonomy" id="7719"/>
    <lineage>
        <taxon>Eukaryota</taxon>
        <taxon>Metazoa</taxon>
        <taxon>Chordata</taxon>
        <taxon>Tunicata</taxon>
        <taxon>Ascidiacea</taxon>
        <taxon>Phlebobranchia</taxon>
        <taxon>Cionidae</taxon>
        <taxon>Ciona</taxon>
    </lineage>
</organism>
<reference evidence="1" key="2">
    <citation type="journal article" date="2008" name="Genome Biol.">
        <title>Improved genome assembly and evidence-based global gene model set for the chordate Ciona intestinalis: new insight into intron and operon populations.</title>
        <authorList>
            <person name="Satou Y."/>
            <person name="Mineta K."/>
            <person name="Ogasawara M."/>
            <person name="Sasakura Y."/>
            <person name="Shoguchi E."/>
            <person name="Ueno K."/>
            <person name="Yamada L."/>
            <person name="Matsumoto J."/>
            <person name="Wasserscheid J."/>
            <person name="Dewar K."/>
            <person name="Wiley G.B."/>
            <person name="Macmil S.L."/>
            <person name="Roe B.A."/>
            <person name="Zeller R.W."/>
            <person name="Hastings K.E."/>
            <person name="Lemaire P."/>
            <person name="Lindquist E."/>
            <person name="Endo T."/>
            <person name="Hotta K."/>
            <person name="Inaba K."/>
        </authorList>
    </citation>
    <scope>NUCLEOTIDE SEQUENCE [LARGE SCALE GENOMIC DNA]</scope>
    <source>
        <strain evidence="1">wild type</strain>
    </source>
</reference>
<proteinExistence type="predicted"/>
<name>L7N0U4_CIOIN</name>
<evidence type="ECO:0000313" key="1">
    <source>
        <dbReference type="Ensembl" id="ENSCINP00000023508.2"/>
    </source>
</evidence>
<reference evidence="1" key="3">
    <citation type="submission" date="2025-08" db="UniProtKB">
        <authorList>
            <consortium name="Ensembl"/>
        </authorList>
    </citation>
    <scope>IDENTIFICATION</scope>
</reference>